<dbReference type="Proteomes" id="UP000225740">
    <property type="component" value="Unassembled WGS sequence"/>
</dbReference>
<accession>A0A2G1WDJ1</accession>
<evidence type="ECO:0000313" key="1">
    <source>
        <dbReference type="EMBL" id="PHQ37113.1"/>
    </source>
</evidence>
<organism evidence="1 2">
    <name type="scientific">Rhodopirellula bahusiensis</name>
    <dbReference type="NCBI Taxonomy" id="2014065"/>
    <lineage>
        <taxon>Bacteria</taxon>
        <taxon>Pseudomonadati</taxon>
        <taxon>Planctomycetota</taxon>
        <taxon>Planctomycetia</taxon>
        <taxon>Pirellulales</taxon>
        <taxon>Pirellulaceae</taxon>
        <taxon>Rhodopirellula</taxon>
    </lineage>
</organism>
<keyword evidence="2" id="KW-1185">Reference proteome</keyword>
<sequence length="95" mass="10871">MRVELRAEARIDLVDRAEFYENISPGLSERFLDCVRQDLALLGSTAGMHELYRGFHRALVKRFPFAIYYLVTSDAVHVVAVLDCRVAPKSTDERL</sequence>
<dbReference type="AlphaFoldDB" id="A0A2G1WDJ1"/>
<name>A0A2G1WDJ1_9BACT</name>
<comment type="caution">
    <text evidence="1">The sequence shown here is derived from an EMBL/GenBank/DDBJ whole genome shotgun (WGS) entry which is preliminary data.</text>
</comment>
<dbReference type="Gene3D" id="3.30.2310.20">
    <property type="entry name" value="RelE-like"/>
    <property type="match status" value="1"/>
</dbReference>
<dbReference type="InterPro" id="IPR035093">
    <property type="entry name" value="RelE/ParE_toxin_dom_sf"/>
</dbReference>
<gene>
    <name evidence="1" type="ORF">CEE69_01795</name>
</gene>
<reference evidence="1 2" key="1">
    <citation type="submission" date="2017-06" db="EMBL/GenBank/DDBJ databases">
        <title>Description of Rhodopirellula bahusiensis sp. nov.</title>
        <authorList>
            <person name="Kizina J."/>
            <person name="Harder J."/>
        </authorList>
    </citation>
    <scope>NUCLEOTIDE SEQUENCE [LARGE SCALE GENOMIC DNA]</scope>
    <source>
        <strain evidence="1 2">SWK21</strain>
    </source>
</reference>
<proteinExistence type="predicted"/>
<evidence type="ECO:0008006" key="3">
    <source>
        <dbReference type="Google" id="ProtNLM"/>
    </source>
</evidence>
<dbReference type="EMBL" id="NIZW01000001">
    <property type="protein sequence ID" value="PHQ37113.1"/>
    <property type="molecule type" value="Genomic_DNA"/>
</dbReference>
<protein>
    <recommendedName>
        <fullName evidence="3">Plasmid stabilization protein</fullName>
    </recommendedName>
</protein>
<evidence type="ECO:0000313" key="2">
    <source>
        <dbReference type="Proteomes" id="UP000225740"/>
    </source>
</evidence>